<evidence type="ECO:0000313" key="1">
    <source>
        <dbReference type="EMBL" id="QSF43419.1"/>
    </source>
</evidence>
<gene>
    <name evidence="1" type="ORF">JRJ22_19335</name>
</gene>
<proteinExistence type="predicted"/>
<evidence type="ECO:0000313" key="2">
    <source>
        <dbReference type="Proteomes" id="UP000663452"/>
    </source>
</evidence>
<dbReference type="Proteomes" id="UP000663452">
    <property type="component" value="Chromosome"/>
</dbReference>
<protein>
    <submittedName>
        <fullName evidence="1">Uncharacterized protein</fullName>
    </submittedName>
</protein>
<organism evidence="1 2">
    <name type="scientific">Paenibacillus tianjinensis</name>
    <dbReference type="NCBI Taxonomy" id="2810347"/>
    <lineage>
        <taxon>Bacteria</taxon>
        <taxon>Bacillati</taxon>
        <taxon>Bacillota</taxon>
        <taxon>Bacilli</taxon>
        <taxon>Bacillales</taxon>
        <taxon>Paenibacillaceae</taxon>
        <taxon>Paenibacillus</taxon>
    </lineage>
</organism>
<dbReference type="EMBL" id="CP070969">
    <property type="protein sequence ID" value="QSF43419.1"/>
    <property type="molecule type" value="Genomic_DNA"/>
</dbReference>
<accession>A0ABX7L635</accession>
<name>A0ABX7L635_9BACL</name>
<dbReference type="RefSeq" id="WP_206101052.1">
    <property type="nucleotide sequence ID" value="NZ_CP070969.1"/>
</dbReference>
<keyword evidence="2" id="KW-1185">Reference proteome</keyword>
<sequence length="58" mass="6806">MEEVFTCPKCHAVYERNGHYKAILQNQNMINVMMGNKEFVDMCSKCNSFFAMKDSDFE</sequence>
<reference evidence="1 2" key="1">
    <citation type="submission" date="2021-02" db="EMBL/GenBank/DDBJ databases">
        <title>Paenibacillus tianjinensis sp. nov.</title>
        <authorList>
            <person name="Liu H."/>
        </authorList>
    </citation>
    <scope>NUCLEOTIDE SEQUENCE [LARGE SCALE GENOMIC DNA]</scope>
    <source>
        <strain evidence="1 2">TB2019</strain>
    </source>
</reference>